<sequence length="127" mass="14343">MNQRGTGLPISRDDQVEWFHQLAAFSEGELLAWAGTDYVSDLAEFVRNHVADCSIPERATPREIVALVVGLRGNEREWNHALQAALIRADDVKDTSRSEAKQMLRAFAVNCPWVLFKEVAVNQASWY</sequence>
<organism evidence="1 2">
    <name type="scientific">Acidovorax benzenivorans</name>
    <dbReference type="NCBI Taxonomy" id="2987520"/>
    <lineage>
        <taxon>Bacteria</taxon>
        <taxon>Pseudomonadati</taxon>
        <taxon>Pseudomonadota</taxon>
        <taxon>Betaproteobacteria</taxon>
        <taxon>Burkholderiales</taxon>
        <taxon>Comamonadaceae</taxon>
        <taxon>Acidovorax</taxon>
    </lineage>
</organism>
<dbReference type="EMBL" id="JAPCKI010000003">
    <property type="protein sequence ID" value="MDD2177107.1"/>
    <property type="molecule type" value="Genomic_DNA"/>
</dbReference>
<protein>
    <submittedName>
        <fullName evidence="1">Uncharacterized protein</fullName>
    </submittedName>
</protein>
<dbReference type="Proteomes" id="UP001148932">
    <property type="component" value="Unassembled WGS sequence"/>
</dbReference>
<evidence type="ECO:0000313" key="1">
    <source>
        <dbReference type="EMBL" id="MDD2177107.1"/>
    </source>
</evidence>
<comment type="caution">
    <text evidence="1">The sequence shown here is derived from an EMBL/GenBank/DDBJ whole genome shotgun (WGS) entry which is preliminary data.</text>
</comment>
<dbReference type="RefSeq" id="WP_274108369.1">
    <property type="nucleotide sequence ID" value="NZ_JAPCKI010000003.1"/>
</dbReference>
<proteinExistence type="predicted"/>
<keyword evidence="2" id="KW-1185">Reference proteome</keyword>
<reference evidence="1" key="1">
    <citation type="submission" date="2022-10" db="EMBL/GenBank/DDBJ databases">
        <title>Description of microaerobic benzene degrading bacteria.</title>
        <authorList>
            <person name="Bedics A."/>
            <person name="Tancsics A."/>
            <person name="Banerjee S."/>
        </authorList>
    </citation>
    <scope>NUCLEOTIDE SEQUENCE</scope>
    <source>
        <strain evidence="1">D2M1</strain>
    </source>
</reference>
<gene>
    <name evidence="1" type="ORF">OIN59_06645</name>
</gene>
<evidence type="ECO:0000313" key="2">
    <source>
        <dbReference type="Proteomes" id="UP001148932"/>
    </source>
</evidence>
<accession>A0ABT5RTT3</accession>
<name>A0ABT5RTT3_9BURK</name>